<keyword evidence="4" id="KW-0677">Repeat</keyword>
<dbReference type="Gene3D" id="3.40.850.10">
    <property type="entry name" value="Kinesin motor domain"/>
    <property type="match status" value="1"/>
</dbReference>
<dbReference type="AlphaFoldDB" id="A0AAD1WCD7"/>
<keyword evidence="3" id="KW-0963">Cytoplasm</keyword>
<evidence type="ECO:0000256" key="10">
    <source>
        <dbReference type="ARBA" id="ARBA00023273"/>
    </source>
</evidence>
<comment type="similarity">
    <text evidence="11">Belongs to the TRAFAC class myosin-kinesin ATPase superfamily. Myosin family.</text>
</comment>
<accession>A0AAD1WCD7</accession>
<dbReference type="InterPro" id="IPR052409">
    <property type="entry name" value="Myosin-III_kinase_activity"/>
</dbReference>
<organism evidence="13 14">
    <name type="scientific">Pelobates cultripes</name>
    <name type="common">Western spadefoot toad</name>
    <dbReference type="NCBI Taxonomy" id="61616"/>
    <lineage>
        <taxon>Eukaryota</taxon>
        <taxon>Metazoa</taxon>
        <taxon>Chordata</taxon>
        <taxon>Craniata</taxon>
        <taxon>Vertebrata</taxon>
        <taxon>Euteleostomi</taxon>
        <taxon>Amphibia</taxon>
        <taxon>Batrachia</taxon>
        <taxon>Anura</taxon>
        <taxon>Pelobatoidea</taxon>
        <taxon>Pelobatidae</taxon>
        <taxon>Pelobates</taxon>
    </lineage>
</organism>
<evidence type="ECO:0000313" key="14">
    <source>
        <dbReference type="Proteomes" id="UP001295444"/>
    </source>
</evidence>
<dbReference type="PANTHER" id="PTHR46256">
    <property type="entry name" value="AGAP011099-PA"/>
    <property type="match status" value="1"/>
</dbReference>
<evidence type="ECO:0000259" key="12">
    <source>
        <dbReference type="PROSITE" id="PS51456"/>
    </source>
</evidence>
<dbReference type="InterPro" id="IPR036961">
    <property type="entry name" value="Kinesin_motor_dom_sf"/>
</dbReference>
<sequence>MGSPHWLVEEVCKPAPKDGAIRGASDISFVEKLTSGCKSNPCFERARGKDPGFVIHHYAGKVHYTAVGFLEKNRDTLPMNVQSLFMNSVISLLSVLFTASISRTGTLTPMQRAKVQVAQERFPSRKMSVGAQFRQSLSVLMEKMYLSSPHFIRCIKPNNKKDPLVFETELVLDQLRYNGLMETVRIRRDGFSWRPSFQEFVGRFGILLLRPNVDMSKESCLEILERTHVTGCQFGKKRLFFKYCIECTALANLECPPLGSIECTALAKLECPPLGSIECTALANLECPPLGSIECTVLANLECPPLGSIECTALANLDCPPLGSIECTALAKLECPPLGSIECTALANLECPPLGSIECTALANLECPPLGRIECTALANLDCPPLGSIECTDLASLGCPPLENFRTSYALYPCLRPLDEILETNTLHFPSKGKQYNSADIVNELEQYYHNLRDDQKTPHPTTIDPIHHYAF</sequence>
<evidence type="ECO:0000256" key="3">
    <source>
        <dbReference type="ARBA" id="ARBA00022490"/>
    </source>
</evidence>
<dbReference type="GO" id="GO:0003779">
    <property type="term" value="F:actin binding"/>
    <property type="evidence" value="ECO:0007669"/>
    <property type="project" value="UniProtKB-KW"/>
</dbReference>
<dbReference type="SUPFAM" id="SSF52540">
    <property type="entry name" value="P-loop containing nucleoside triphosphate hydrolases"/>
    <property type="match status" value="1"/>
</dbReference>
<dbReference type="Proteomes" id="UP001295444">
    <property type="component" value="Chromosome 05"/>
</dbReference>
<dbReference type="GO" id="GO:0004674">
    <property type="term" value="F:protein serine/threonine kinase activity"/>
    <property type="evidence" value="ECO:0007669"/>
    <property type="project" value="TreeGrafter"/>
</dbReference>
<dbReference type="GO" id="GO:0016459">
    <property type="term" value="C:myosin complex"/>
    <property type="evidence" value="ECO:0007669"/>
    <property type="project" value="UniProtKB-KW"/>
</dbReference>
<dbReference type="Gene3D" id="1.20.58.530">
    <property type="match status" value="1"/>
</dbReference>
<dbReference type="SMART" id="SM00242">
    <property type="entry name" value="MYSc"/>
    <property type="match status" value="1"/>
</dbReference>
<dbReference type="PROSITE" id="PS51456">
    <property type="entry name" value="MYOSIN_MOTOR"/>
    <property type="match status" value="1"/>
</dbReference>
<dbReference type="GO" id="GO:0030832">
    <property type="term" value="P:regulation of actin filament length"/>
    <property type="evidence" value="ECO:0007669"/>
    <property type="project" value="TreeGrafter"/>
</dbReference>
<name>A0AAD1WCD7_PELCU</name>
<evidence type="ECO:0000256" key="6">
    <source>
        <dbReference type="ARBA" id="ARBA00022840"/>
    </source>
</evidence>
<evidence type="ECO:0000256" key="4">
    <source>
        <dbReference type="ARBA" id="ARBA00022737"/>
    </source>
</evidence>
<evidence type="ECO:0000256" key="7">
    <source>
        <dbReference type="ARBA" id="ARBA00023123"/>
    </source>
</evidence>
<keyword evidence="14" id="KW-1185">Reference proteome</keyword>
<proteinExistence type="inferred from homology"/>
<keyword evidence="8" id="KW-0505">Motor protein</keyword>
<evidence type="ECO:0000256" key="8">
    <source>
        <dbReference type="ARBA" id="ARBA00023175"/>
    </source>
</evidence>
<keyword evidence="10" id="KW-0966">Cell projection</keyword>
<reference evidence="13" key="1">
    <citation type="submission" date="2022-03" db="EMBL/GenBank/DDBJ databases">
        <authorList>
            <person name="Alioto T."/>
            <person name="Alioto T."/>
            <person name="Gomez Garrido J."/>
        </authorList>
    </citation>
    <scope>NUCLEOTIDE SEQUENCE</scope>
</reference>
<keyword evidence="5" id="KW-0547">Nucleotide-binding</keyword>
<dbReference type="PANTHER" id="PTHR46256:SF5">
    <property type="entry name" value="MYOSIN-IIIB-LIKE"/>
    <property type="match status" value="1"/>
</dbReference>
<gene>
    <name evidence="13" type="ORF">PECUL_23A033487</name>
</gene>
<keyword evidence="7 11" id="KW-0518">Myosin</keyword>
<evidence type="ECO:0000256" key="9">
    <source>
        <dbReference type="ARBA" id="ARBA00023212"/>
    </source>
</evidence>
<dbReference type="GO" id="GO:0000146">
    <property type="term" value="F:microfilament motor activity"/>
    <property type="evidence" value="ECO:0007669"/>
    <property type="project" value="TreeGrafter"/>
</dbReference>
<protein>
    <submittedName>
        <fullName evidence="13">Myosin-IIIb-like</fullName>
    </submittedName>
</protein>
<evidence type="ECO:0000256" key="1">
    <source>
        <dbReference type="ARBA" id="ARBA00004245"/>
    </source>
</evidence>
<keyword evidence="6" id="KW-0067">ATP-binding</keyword>
<dbReference type="InterPro" id="IPR001609">
    <property type="entry name" value="Myosin_head_motor_dom-like"/>
</dbReference>
<keyword evidence="11" id="KW-0009">Actin-binding</keyword>
<keyword evidence="9" id="KW-0206">Cytoskeleton</keyword>
<evidence type="ECO:0000256" key="11">
    <source>
        <dbReference type="PROSITE-ProRule" id="PRU00782"/>
    </source>
</evidence>
<evidence type="ECO:0000256" key="2">
    <source>
        <dbReference type="ARBA" id="ARBA00004316"/>
    </source>
</evidence>
<comment type="caution">
    <text evidence="11">Lacks conserved residue(s) required for the propagation of feature annotation.</text>
</comment>
<feature type="region of interest" description="Actin-binding" evidence="11">
    <location>
        <begin position="137"/>
        <end position="159"/>
    </location>
</feature>
<dbReference type="FunFam" id="3.40.850.10:FF:000008">
    <property type="entry name" value="Putative unconventional myosin-IXa"/>
    <property type="match status" value="1"/>
</dbReference>
<evidence type="ECO:0000313" key="13">
    <source>
        <dbReference type="EMBL" id="CAH2297446.1"/>
    </source>
</evidence>
<dbReference type="GO" id="GO:0042995">
    <property type="term" value="C:cell projection"/>
    <property type="evidence" value="ECO:0007669"/>
    <property type="project" value="UniProtKB-SubCell"/>
</dbReference>
<dbReference type="GO" id="GO:0005524">
    <property type="term" value="F:ATP binding"/>
    <property type="evidence" value="ECO:0007669"/>
    <property type="project" value="UniProtKB-KW"/>
</dbReference>
<feature type="domain" description="Myosin motor" evidence="12">
    <location>
        <begin position="1"/>
        <end position="258"/>
    </location>
</feature>
<dbReference type="Gene3D" id="1.20.120.720">
    <property type="entry name" value="Myosin VI head, motor domain, U50 subdomain"/>
    <property type="match status" value="1"/>
</dbReference>
<evidence type="ECO:0000256" key="5">
    <source>
        <dbReference type="ARBA" id="ARBA00022741"/>
    </source>
</evidence>
<dbReference type="EMBL" id="OW240916">
    <property type="protein sequence ID" value="CAH2297446.1"/>
    <property type="molecule type" value="Genomic_DNA"/>
</dbReference>
<dbReference type="Pfam" id="PF00063">
    <property type="entry name" value="Myosin_head"/>
    <property type="match status" value="1"/>
</dbReference>
<dbReference type="InterPro" id="IPR027417">
    <property type="entry name" value="P-loop_NTPase"/>
</dbReference>
<comment type="subcellular location">
    <subcellularLocation>
        <location evidence="2">Cell projection</location>
    </subcellularLocation>
    <subcellularLocation>
        <location evidence="1">Cytoplasm</location>
        <location evidence="1">Cytoskeleton</location>
    </subcellularLocation>
</comment>